<evidence type="ECO:0000256" key="2">
    <source>
        <dbReference type="ARBA" id="ARBA00014317"/>
    </source>
</evidence>
<feature type="region of interest" description="Disordered" evidence="8">
    <location>
        <begin position="50"/>
        <end position="74"/>
    </location>
</feature>
<gene>
    <name evidence="10" type="ORF">CC86DRAFT_313324</name>
</gene>
<keyword evidence="3" id="KW-0805">Transcription regulation</keyword>
<evidence type="ECO:0000256" key="6">
    <source>
        <dbReference type="ARBA" id="ARBA00023163"/>
    </source>
</evidence>
<organism evidence="10 11">
    <name type="scientific">Ophiobolus disseminans</name>
    <dbReference type="NCBI Taxonomy" id="1469910"/>
    <lineage>
        <taxon>Eukaryota</taxon>
        <taxon>Fungi</taxon>
        <taxon>Dikarya</taxon>
        <taxon>Ascomycota</taxon>
        <taxon>Pezizomycotina</taxon>
        <taxon>Dothideomycetes</taxon>
        <taxon>Pleosporomycetidae</taxon>
        <taxon>Pleosporales</taxon>
        <taxon>Pleosporineae</taxon>
        <taxon>Phaeosphaeriaceae</taxon>
        <taxon>Ophiobolus</taxon>
    </lineage>
</organism>
<dbReference type="GO" id="GO:0003677">
    <property type="term" value="F:DNA binding"/>
    <property type="evidence" value="ECO:0007669"/>
    <property type="project" value="UniProtKB-KW"/>
</dbReference>
<evidence type="ECO:0000256" key="7">
    <source>
        <dbReference type="ARBA" id="ARBA00035107"/>
    </source>
</evidence>
<accession>A0A6A7AGT9</accession>
<dbReference type="SUPFAM" id="SSF47413">
    <property type="entry name" value="lambda repressor-like DNA-binding domains"/>
    <property type="match status" value="1"/>
</dbReference>
<dbReference type="SMART" id="SM00530">
    <property type="entry name" value="HTH_XRE"/>
    <property type="match status" value="1"/>
</dbReference>
<comment type="function">
    <text evidence="7">Transcriptional coactivator that stimulates GCN4-dependent transcriptional activity by bridging the DNA-binding region of GCN4 and TBP (SPT15), thereby recruiting TBP to GCN4-bound promoters. Involved in induction of the ribosome quality control (RQC) pathway; a pathway that degrades nascent peptide chains during problematic translation. Required to prevent stalled ribosomes from frameshifting.</text>
</comment>
<evidence type="ECO:0000256" key="3">
    <source>
        <dbReference type="ARBA" id="ARBA00023015"/>
    </source>
</evidence>
<dbReference type="InterPro" id="IPR013729">
    <property type="entry name" value="MBF1_N"/>
</dbReference>
<feature type="region of interest" description="Disordered" evidence="8">
    <location>
        <begin position="1"/>
        <end position="25"/>
    </location>
</feature>
<dbReference type="InterPro" id="IPR010982">
    <property type="entry name" value="Lambda_DNA-bd_dom_sf"/>
</dbReference>
<dbReference type="Gene3D" id="1.10.260.40">
    <property type="entry name" value="lambda repressor-like DNA-binding domains"/>
    <property type="match status" value="1"/>
</dbReference>
<dbReference type="PANTHER" id="PTHR10245">
    <property type="entry name" value="ENDOTHELIAL DIFFERENTIATION-RELATED FACTOR 1 MULTIPROTEIN BRIDGING FACTOR 1"/>
    <property type="match status" value="1"/>
</dbReference>
<dbReference type="Proteomes" id="UP000799424">
    <property type="component" value="Unassembled WGS sequence"/>
</dbReference>
<dbReference type="PANTHER" id="PTHR10245:SF15">
    <property type="entry name" value="ENDOTHELIAL DIFFERENTIATION-RELATED FACTOR 1"/>
    <property type="match status" value="1"/>
</dbReference>
<dbReference type="GO" id="GO:0005634">
    <property type="term" value="C:nucleus"/>
    <property type="evidence" value="ECO:0007669"/>
    <property type="project" value="TreeGrafter"/>
</dbReference>
<reference evidence="10" key="1">
    <citation type="journal article" date="2020" name="Stud. Mycol.">
        <title>101 Dothideomycetes genomes: a test case for predicting lifestyles and emergence of pathogens.</title>
        <authorList>
            <person name="Haridas S."/>
            <person name="Albert R."/>
            <person name="Binder M."/>
            <person name="Bloem J."/>
            <person name="Labutti K."/>
            <person name="Salamov A."/>
            <person name="Andreopoulos B."/>
            <person name="Baker S."/>
            <person name="Barry K."/>
            <person name="Bills G."/>
            <person name="Bluhm B."/>
            <person name="Cannon C."/>
            <person name="Castanera R."/>
            <person name="Culley D."/>
            <person name="Daum C."/>
            <person name="Ezra D."/>
            <person name="Gonzalez J."/>
            <person name="Henrissat B."/>
            <person name="Kuo A."/>
            <person name="Liang C."/>
            <person name="Lipzen A."/>
            <person name="Lutzoni F."/>
            <person name="Magnuson J."/>
            <person name="Mondo S."/>
            <person name="Nolan M."/>
            <person name="Ohm R."/>
            <person name="Pangilinan J."/>
            <person name="Park H.-J."/>
            <person name="Ramirez L."/>
            <person name="Alfaro M."/>
            <person name="Sun H."/>
            <person name="Tritt A."/>
            <person name="Yoshinaga Y."/>
            <person name="Zwiers L.-H."/>
            <person name="Turgeon B."/>
            <person name="Goodwin S."/>
            <person name="Spatafora J."/>
            <person name="Crous P."/>
            <person name="Grigoriev I."/>
        </authorList>
    </citation>
    <scope>NUCLEOTIDE SEQUENCE</scope>
    <source>
        <strain evidence="10">CBS 113818</strain>
    </source>
</reference>
<keyword evidence="4" id="KW-0238">DNA-binding</keyword>
<evidence type="ECO:0000313" key="10">
    <source>
        <dbReference type="EMBL" id="KAF2832353.1"/>
    </source>
</evidence>
<dbReference type="Pfam" id="PF01381">
    <property type="entry name" value="HTH_3"/>
    <property type="match status" value="1"/>
</dbReference>
<dbReference type="AlphaFoldDB" id="A0A6A7AGT9"/>
<proteinExistence type="inferred from homology"/>
<dbReference type="PROSITE" id="PS50943">
    <property type="entry name" value="HTH_CROC1"/>
    <property type="match status" value="1"/>
</dbReference>
<keyword evidence="5" id="KW-0010">Activator</keyword>
<evidence type="ECO:0000313" key="11">
    <source>
        <dbReference type="Proteomes" id="UP000799424"/>
    </source>
</evidence>
<feature type="domain" description="HTH cro/C1-type" evidence="9">
    <location>
        <begin position="105"/>
        <end position="152"/>
    </location>
</feature>
<dbReference type="Pfam" id="PF08523">
    <property type="entry name" value="MBF1"/>
    <property type="match status" value="1"/>
</dbReference>
<keyword evidence="6" id="KW-0804">Transcription</keyword>
<dbReference type="CDD" id="cd00093">
    <property type="entry name" value="HTH_XRE"/>
    <property type="match status" value="1"/>
</dbReference>
<dbReference type="FunFam" id="1.10.260.40:FF:000030">
    <property type="entry name" value="Coactivator bridging factor 1"/>
    <property type="match status" value="1"/>
</dbReference>
<comment type="similarity">
    <text evidence="1">Belongs to the MBF1 family.</text>
</comment>
<feature type="compositionally biased region" description="Polar residues" evidence="8">
    <location>
        <begin position="52"/>
        <end position="65"/>
    </location>
</feature>
<evidence type="ECO:0000256" key="1">
    <source>
        <dbReference type="ARBA" id="ARBA00009802"/>
    </source>
</evidence>
<dbReference type="EMBL" id="MU006217">
    <property type="protein sequence ID" value="KAF2832353.1"/>
    <property type="molecule type" value="Genomic_DNA"/>
</dbReference>
<evidence type="ECO:0000256" key="4">
    <source>
        <dbReference type="ARBA" id="ARBA00023125"/>
    </source>
</evidence>
<evidence type="ECO:0000256" key="8">
    <source>
        <dbReference type="SAM" id="MobiDB-lite"/>
    </source>
</evidence>
<protein>
    <recommendedName>
        <fullName evidence="2">Multiprotein-bridging factor 1</fullName>
    </recommendedName>
</protein>
<keyword evidence="11" id="KW-1185">Reference proteome</keyword>
<name>A0A6A7AGT9_9PLEO</name>
<evidence type="ECO:0000259" key="9">
    <source>
        <dbReference type="PROSITE" id="PS50943"/>
    </source>
</evidence>
<dbReference type="InterPro" id="IPR001387">
    <property type="entry name" value="Cro/C1-type_HTH"/>
</dbReference>
<sequence>MTEEWDSVTKIGSRTRGGPAGPRAAVVKGKSALNAAQRSGGIVATEKKYASANASQVGSASSEGQRLTKVDRSDDIVKPKTVGATVGQAIAKARSEAKNDKGTTMTQKDLAQKCNTTPTIVADFERGTATPDQGLLGKMERTLNVILRGDKLGQPKFPNKK</sequence>
<dbReference type="OrthoDB" id="10253401at2759"/>
<evidence type="ECO:0000256" key="5">
    <source>
        <dbReference type="ARBA" id="ARBA00023159"/>
    </source>
</evidence>